<dbReference type="Proteomes" id="UP001500433">
    <property type="component" value="Unassembled WGS sequence"/>
</dbReference>
<protein>
    <submittedName>
        <fullName evidence="2">Cupin domain-containing protein</fullName>
    </submittedName>
</protein>
<dbReference type="Gene3D" id="2.60.120.10">
    <property type="entry name" value="Jelly Rolls"/>
    <property type="match status" value="1"/>
</dbReference>
<sequence>MKTEIQTIISQLSLQPHPEGGYFKETYRSAGVIDEKHLGSNFSGNRNYTTAIYFLLTSDTFSAFHRINQDEIWHFHKGSAIKLHIISDEGVYSTIIIGNDLEKGELPQYVVPKKYWFAAEVINADDYSLVGCTVSPGFDFKDFELPERASLITKFPQHKTIITKLTRV</sequence>
<evidence type="ECO:0000313" key="2">
    <source>
        <dbReference type="EMBL" id="GAA4900131.1"/>
    </source>
</evidence>
<dbReference type="InterPro" id="IPR014710">
    <property type="entry name" value="RmlC-like_jellyroll"/>
</dbReference>
<dbReference type="RefSeq" id="WP_345274694.1">
    <property type="nucleotide sequence ID" value="NZ_BAABJH010000007.1"/>
</dbReference>
<dbReference type="InterPro" id="IPR009327">
    <property type="entry name" value="Cupin_DUF985"/>
</dbReference>
<reference evidence="3" key="1">
    <citation type="journal article" date="2019" name="Int. J. Syst. Evol. Microbiol.">
        <title>The Global Catalogue of Microorganisms (GCM) 10K type strain sequencing project: providing services to taxonomists for standard genome sequencing and annotation.</title>
        <authorList>
            <consortium name="The Broad Institute Genomics Platform"/>
            <consortium name="The Broad Institute Genome Sequencing Center for Infectious Disease"/>
            <person name="Wu L."/>
            <person name="Ma J."/>
        </authorList>
    </citation>
    <scope>NUCLEOTIDE SEQUENCE [LARGE SCALE GENOMIC DNA]</scope>
    <source>
        <strain evidence="3">JCM 18274</strain>
    </source>
</reference>
<evidence type="ECO:0000259" key="1">
    <source>
        <dbReference type="Pfam" id="PF06172"/>
    </source>
</evidence>
<evidence type="ECO:0000313" key="3">
    <source>
        <dbReference type="Proteomes" id="UP001500433"/>
    </source>
</evidence>
<dbReference type="PANTHER" id="PTHR33387">
    <property type="entry name" value="RMLC-LIKE JELLY ROLL FOLD PROTEIN"/>
    <property type="match status" value="1"/>
</dbReference>
<comment type="caution">
    <text evidence="2">The sequence shown here is derived from an EMBL/GenBank/DDBJ whole genome shotgun (WGS) entry which is preliminary data.</text>
</comment>
<dbReference type="EMBL" id="BAABJH010000007">
    <property type="protein sequence ID" value="GAA4900131.1"/>
    <property type="molecule type" value="Genomic_DNA"/>
</dbReference>
<name>A0ABP9FEQ6_9FLAO</name>
<dbReference type="Pfam" id="PF06172">
    <property type="entry name" value="Cupin_5"/>
    <property type="match status" value="1"/>
</dbReference>
<keyword evidence="3" id="KW-1185">Reference proteome</keyword>
<proteinExistence type="predicted"/>
<dbReference type="CDD" id="cd06121">
    <property type="entry name" value="cupin_YML079wp"/>
    <property type="match status" value="1"/>
</dbReference>
<dbReference type="InterPro" id="IPR039935">
    <property type="entry name" value="YML079W-like"/>
</dbReference>
<dbReference type="SUPFAM" id="SSF51182">
    <property type="entry name" value="RmlC-like cupins"/>
    <property type="match status" value="1"/>
</dbReference>
<dbReference type="PANTHER" id="PTHR33387:SF3">
    <property type="entry name" value="DUF985 DOMAIN-CONTAINING PROTEIN"/>
    <property type="match status" value="1"/>
</dbReference>
<dbReference type="InterPro" id="IPR011051">
    <property type="entry name" value="RmlC_Cupin_sf"/>
</dbReference>
<feature type="domain" description="DUF985" evidence="1">
    <location>
        <begin position="6"/>
        <end position="145"/>
    </location>
</feature>
<organism evidence="2 3">
    <name type="scientific">Flaviramulus aquimarinus</name>
    <dbReference type="NCBI Taxonomy" id="1170456"/>
    <lineage>
        <taxon>Bacteria</taxon>
        <taxon>Pseudomonadati</taxon>
        <taxon>Bacteroidota</taxon>
        <taxon>Flavobacteriia</taxon>
        <taxon>Flavobacteriales</taxon>
        <taxon>Flavobacteriaceae</taxon>
        <taxon>Flaviramulus</taxon>
    </lineage>
</organism>
<accession>A0ABP9FEQ6</accession>
<gene>
    <name evidence="2" type="ORF">GCM10023311_27010</name>
</gene>